<keyword evidence="5" id="KW-0812">Transmembrane</keyword>
<dbReference type="PANTHER" id="PTHR30026">
    <property type="entry name" value="OUTER MEMBRANE PROTEIN TOLC"/>
    <property type="match status" value="1"/>
</dbReference>
<evidence type="ECO:0000256" key="5">
    <source>
        <dbReference type="ARBA" id="ARBA00022692"/>
    </source>
</evidence>
<evidence type="ECO:0000256" key="4">
    <source>
        <dbReference type="ARBA" id="ARBA00022452"/>
    </source>
</evidence>
<evidence type="ECO:0000313" key="9">
    <source>
        <dbReference type="EMBL" id="SON48295.1"/>
    </source>
</evidence>
<dbReference type="Pfam" id="PF02321">
    <property type="entry name" value="OEP"/>
    <property type="match status" value="2"/>
</dbReference>
<comment type="similarity">
    <text evidence="2">Belongs to the outer membrane factor (OMF) (TC 1.B.17) family.</text>
</comment>
<dbReference type="GO" id="GO:0009279">
    <property type="term" value="C:cell outer membrane"/>
    <property type="evidence" value="ECO:0007669"/>
    <property type="project" value="UniProtKB-SubCell"/>
</dbReference>
<feature type="chain" id="PRO_5014647138" evidence="8">
    <location>
        <begin position="21"/>
        <end position="424"/>
    </location>
</feature>
<dbReference type="RefSeq" id="WP_102521194.1">
    <property type="nucleotide sequence ID" value="NZ_LT960611.1"/>
</dbReference>
<dbReference type="SUPFAM" id="SSF56954">
    <property type="entry name" value="Outer membrane efflux proteins (OEP)"/>
    <property type="match status" value="1"/>
</dbReference>
<keyword evidence="7" id="KW-0998">Cell outer membrane</keyword>
<evidence type="ECO:0000256" key="6">
    <source>
        <dbReference type="ARBA" id="ARBA00023136"/>
    </source>
</evidence>
<proteinExistence type="inferred from homology"/>
<dbReference type="KEGG" id="vta:A0316"/>
<evidence type="ECO:0000256" key="7">
    <source>
        <dbReference type="ARBA" id="ARBA00023237"/>
    </source>
</evidence>
<keyword evidence="10" id="KW-1185">Reference proteome</keyword>
<dbReference type="InterPro" id="IPR051906">
    <property type="entry name" value="TolC-like"/>
</dbReference>
<evidence type="ECO:0000313" key="10">
    <source>
        <dbReference type="Proteomes" id="UP000235828"/>
    </source>
</evidence>
<evidence type="ECO:0000256" key="2">
    <source>
        <dbReference type="ARBA" id="ARBA00007613"/>
    </source>
</evidence>
<name>A0A2N8Z8Q5_9VIBR</name>
<sequence length="424" mass="47404">MRNGKGCWLSVALIAVGVNAQPTYAMTIEQAWQAAKKFDPSYQKSQLDEQISETTVLSAKGELFPSLSTGANATWSEHGKYSNSYDVTFEQTLWDSSKWANLDQSQATYLAAQLSVAQAYNVLAEKVITAYLELAQAQSNLDLAKQKRLESKKIYDITQKNYQAGKIRLSEVEETKANYIDAQSIVLASQSELQQKKSGLMLLTNESPTVVDEIAADGLVKPELAMNDQQRWVELAKNSSPELLVAKQKVTAAEFGREKAQAGYYPTLSGKLTYSDGSERRNDNLSAGLNVRLPLDLNGSTRAQVDKASLEILSAKQDVIQVEVRLKTQVEQDFQQLNLDWQRVEIAQQQILTQQTVLKAKELEFSAGLSQASDVIRAHNLLFDKKNKLRSQLYQYWKRRVSLLKTVGQLDDTVIKQLSMALHS</sequence>
<gene>
    <name evidence="9" type="ORF">VTAP4600_A0316</name>
</gene>
<dbReference type="AlphaFoldDB" id="A0A2N8Z8Q5"/>
<dbReference type="Gene3D" id="1.20.1600.10">
    <property type="entry name" value="Outer membrane efflux proteins (OEP)"/>
    <property type="match status" value="1"/>
</dbReference>
<keyword evidence="6" id="KW-0472">Membrane</keyword>
<dbReference type="Proteomes" id="UP000235828">
    <property type="component" value="Chromosome A"/>
</dbReference>
<feature type="signal peptide" evidence="8">
    <location>
        <begin position="1"/>
        <end position="20"/>
    </location>
</feature>
<evidence type="ECO:0000256" key="1">
    <source>
        <dbReference type="ARBA" id="ARBA00004442"/>
    </source>
</evidence>
<keyword evidence="8" id="KW-0732">Signal</keyword>
<dbReference type="InterPro" id="IPR003423">
    <property type="entry name" value="OMP_efflux"/>
</dbReference>
<accession>A0A2N8Z8Q5</accession>
<keyword evidence="4" id="KW-1134">Transmembrane beta strand</keyword>
<evidence type="ECO:0000256" key="8">
    <source>
        <dbReference type="SAM" id="SignalP"/>
    </source>
</evidence>
<dbReference type="EMBL" id="LT960611">
    <property type="protein sequence ID" value="SON48295.1"/>
    <property type="molecule type" value="Genomic_DNA"/>
</dbReference>
<dbReference type="GO" id="GO:0015288">
    <property type="term" value="F:porin activity"/>
    <property type="evidence" value="ECO:0007669"/>
    <property type="project" value="TreeGrafter"/>
</dbReference>
<dbReference type="OrthoDB" id="6396237at2"/>
<organism evidence="9 10">
    <name type="scientific">Vibrio tapetis subsp. tapetis</name>
    <dbReference type="NCBI Taxonomy" id="1671868"/>
    <lineage>
        <taxon>Bacteria</taxon>
        <taxon>Pseudomonadati</taxon>
        <taxon>Pseudomonadota</taxon>
        <taxon>Gammaproteobacteria</taxon>
        <taxon>Vibrionales</taxon>
        <taxon>Vibrionaceae</taxon>
        <taxon>Vibrio</taxon>
    </lineage>
</organism>
<dbReference type="GO" id="GO:1990281">
    <property type="term" value="C:efflux pump complex"/>
    <property type="evidence" value="ECO:0007669"/>
    <property type="project" value="TreeGrafter"/>
</dbReference>
<dbReference type="PANTHER" id="PTHR30026:SF20">
    <property type="entry name" value="OUTER MEMBRANE PROTEIN TOLC"/>
    <property type="match status" value="1"/>
</dbReference>
<protein>
    <submittedName>
        <fullName evidence="9">Type I secretion outer membrane protein, TolC</fullName>
    </submittedName>
</protein>
<evidence type="ECO:0000256" key="3">
    <source>
        <dbReference type="ARBA" id="ARBA00022448"/>
    </source>
</evidence>
<dbReference type="GO" id="GO:0015562">
    <property type="term" value="F:efflux transmembrane transporter activity"/>
    <property type="evidence" value="ECO:0007669"/>
    <property type="project" value="InterPro"/>
</dbReference>
<keyword evidence="3" id="KW-0813">Transport</keyword>
<comment type="subcellular location">
    <subcellularLocation>
        <location evidence="1">Cell outer membrane</location>
    </subcellularLocation>
</comment>
<reference evidence="9 10" key="1">
    <citation type="submission" date="2017-10" db="EMBL/GenBank/DDBJ databases">
        <authorList>
            <person name="Banno H."/>
            <person name="Chua N.-H."/>
        </authorList>
    </citation>
    <scope>NUCLEOTIDE SEQUENCE [LARGE SCALE GENOMIC DNA]</scope>
    <source>
        <strain evidence="9">Vibrio tapetis CECT4600</strain>
    </source>
</reference>